<evidence type="ECO:0000256" key="2">
    <source>
        <dbReference type="ARBA" id="ARBA00022530"/>
    </source>
</evidence>
<evidence type="ECO:0000256" key="6">
    <source>
        <dbReference type="ARBA" id="ARBA00023157"/>
    </source>
</evidence>
<proteinExistence type="predicted"/>
<keyword evidence="3" id="KW-0245">EGF-like domain</keyword>
<keyword evidence="6" id="KW-1015">Disulfide bond</keyword>
<dbReference type="SUPFAM" id="SSF56496">
    <property type="entry name" value="Fibrinogen C-terminal domain-like"/>
    <property type="match status" value="1"/>
</dbReference>
<dbReference type="PROSITE" id="PS50853">
    <property type="entry name" value="FN3"/>
    <property type="match status" value="5"/>
</dbReference>
<dbReference type="PANTHER" id="PTHR46708">
    <property type="entry name" value="TENASCIN"/>
    <property type="match status" value="1"/>
</dbReference>
<keyword evidence="2" id="KW-0272">Extracellular matrix</keyword>
<keyword evidence="8" id="KW-0812">Transmembrane</keyword>
<evidence type="ECO:0000256" key="4">
    <source>
        <dbReference type="ARBA" id="ARBA00022729"/>
    </source>
</evidence>
<dbReference type="CDD" id="cd00087">
    <property type="entry name" value="FReD"/>
    <property type="match status" value="1"/>
</dbReference>
<dbReference type="AlphaFoldDB" id="A0A060XVR8"/>
<dbReference type="InterPro" id="IPR002181">
    <property type="entry name" value="Fibrinogen_a/b/g_C_dom"/>
</dbReference>
<feature type="domain" description="Fibrinogen C-terminal" evidence="10">
    <location>
        <begin position="685"/>
        <end position="900"/>
    </location>
</feature>
<evidence type="ECO:0000313" key="12">
    <source>
        <dbReference type="Proteomes" id="UP000193380"/>
    </source>
</evidence>
<evidence type="ECO:0000256" key="1">
    <source>
        <dbReference type="ARBA" id="ARBA00004498"/>
    </source>
</evidence>
<evidence type="ECO:0000256" key="3">
    <source>
        <dbReference type="ARBA" id="ARBA00022536"/>
    </source>
</evidence>
<dbReference type="FunFam" id="2.60.40.10:FF:000099">
    <property type="entry name" value="Fibronectin 1"/>
    <property type="match status" value="2"/>
</dbReference>
<feature type="domain" description="Fibronectin type-III" evidence="9">
    <location>
        <begin position="240"/>
        <end position="331"/>
    </location>
</feature>
<keyword evidence="5" id="KW-0677">Repeat</keyword>
<dbReference type="FunFam" id="3.90.215.10:FF:000001">
    <property type="entry name" value="Tenascin isoform 1"/>
    <property type="match status" value="1"/>
</dbReference>
<sequence length="911" mass="101679">MVICTCLALFEIYSPSIFYTPLLYCPCIFYILLVYSIFSFYILYSPSIFYSLLKYSIFSLYILLLYSIFYILLLYSVFPSIFSFFILCCSSIFYTLLLCSIFSFYIIYFPSIFYIILLYSILFFYILYSPIFSFYIIYSPSVFFSSALDAPKNLEVESSSETEMVLVWQKPVAKIDKYKLEYVSADGRRAEVTPFSIDVKYTMRNLTPGMLYTITLTAERGRRQSGPTTISATTEEEKPVLGKLTVSDVSWDSFLVSWVTEEGDFDGFVVEVTDAEAGVDWQNHTLQDAAQSLGIVGLSPATWYNVSLYGLFKGALLGPVYADIITEAEPIVEHLLVSDITPDSCKVAWLAEENLFDSFVIVINDTSDDLASPQEVVVPGEERTTVLTELIDDTEYEIELYGVISGRHSDSISGVAKTGLGTPKGIHFSDVTDTSAIVHWTIPRARVDSYHVTYVPAQGGAPQTVTVGGTESQKVLSNLTPGVTYQLTVISVKGQKESEPGSSSVTTALDKPRGLTVVNINDTDALLHWQPSIATVDGYVITYSADTVVPVMERVSGNNVEFEITSLTPATHYTVKVYAMRAAAKSTATTTEFTTDVDAPQDLTASSIQTENAMLTWKAPRADITGYILSFESADGTIREVVLSPTATSYNMAQLSASTEYSVRLLAIAGPKRSRVITTVFTTIGVLYKHPRDCSQALLNGDTASGVYTIYLGGDESQPIQVYCDMATDGGGWIVFLRRQSGKLEFFRNWRNYTAGFGDMNDEFWLGLSNLHKITVVGQYELRVDLRDKGDVAHAQYDKFSISDPRSRYKVHVGGYSGTAGDSMTYHHGRPFSTYDHDNDIAVTNCALSYKGAFWYKNCHRVNLMGRYGDDSHSKGVNWFHWKGHEHSVEFAEMKIRPSNFRNSEGRRKRS</sequence>
<evidence type="ECO:0008006" key="13">
    <source>
        <dbReference type="Google" id="ProtNLM"/>
    </source>
</evidence>
<dbReference type="Pfam" id="PF00041">
    <property type="entry name" value="fn3"/>
    <property type="match status" value="5"/>
</dbReference>
<dbReference type="PaxDb" id="8022-A0A060XVR8"/>
<dbReference type="InterPro" id="IPR014716">
    <property type="entry name" value="Fibrinogen_a/b/g_C_1"/>
</dbReference>
<dbReference type="CDD" id="cd00063">
    <property type="entry name" value="FN3"/>
    <property type="match status" value="6"/>
</dbReference>
<dbReference type="GO" id="GO:0005615">
    <property type="term" value="C:extracellular space"/>
    <property type="evidence" value="ECO:0007669"/>
    <property type="project" value="TreeGrafter"/>
</dbReference>
<dbReference type="NCBIfam" id="NF040941">
    <property type="entry name" value="GGGWT_bact"/>
    <property type="match status" value="1"/>
</dbReference>
<feature type="transmembrane region" description="Helical" evidence="8">
    <location>
        <begin position="81"/>
        <end position="105"/>
    </location>
</feature>
<keyword evidence="4" id="KW-0732">Signal</keyword>
<evidence type="ECO:0000313" key="11">
    <source>
        <dbReference type="EMBL" id="CDQ83342.1"/>
    </source>
</evidence>
<gene>
    <name evidence="11" type="ORF">GSONMT00020260001</name>
</gene>
<feature type="transmembrane region" description="Helical" evidence="8">
    <location>
        <begin position="55"/>
        <end position="75"/>
    </location>
</feature>
<keyword evidence="8" id="KW-0472">Membrane</keyword>
<feature type="domain" description="Fibronectin type-III" evidence="9">
    <location>
        <begin position="512"/>
        <end position="598"/>
    </location>
</feature>
<dbReference type="SMART" id="SM00186">
    <property type="entry name" value="FBG"/>
    <property type="match status" value="1"/>
</dbReference>
<dbReference type="PROSITE" id="PS51406">
    <property type="entry name" value="FIBRINOGEN_C_2"/>
    <property type="match status" value="1"/>
</dbReference>
<dbReference type="InterPro" id="IPR003961">
    <property type="entry name" value="FN3_dom"/>
</dbReference>
<reference evidence="11" key="1">
    <citation type="journal article" date="2014" name="Nat. Commun.">
        <title>The rainbow trout genome provides novel insights into evolution after whole-genome duplication in vertebrates.</title>
        <authorList>
            <person name="Berthelot C."/>
            <person name="Brunet F."/>
            <person name="Chalopin D."/>
            <person name="Juanchich A."/>
            <person name="Bernard M."/>
            <person name="Noel B."/>
            <person name="Bento P."/>
            <person name="Da Silva C."/>
            <person name="Labadie K."/>
            <person name="Alberti A."/>
            <person name="Aury J.M."/>
            <person name="Louis A."/>
            <person name="Dehais P."/>
            <person name="Bardou P."/>
            <person name="Montfort J."/>
            <person name="Klopp C."/>
            <person name="Cabau C."/>
            <person name="Gaspin C."/>
            <person name="Thorgaard G.H."/>
            <person name="Boussaha M."/>
            <person name="Quillet E."/>
            <person name="Guyomard R."/>
            <person name="Galiana D."/>
            <person name="Bobe J."/>
            <person name="Volff J.N."/>
            <person name="Genet C."/>
            <person name="Wincker P."/>
            <person name="Jaillon O."/>
            <person name="Roest Crollius H."/>
            <person name="Guiguen Y."/>
        </authorList>
    </citation>
    <scope>NUCLEOTIDE SEQUENCE [LARGE SCALE GENOMIC DNA]</scope>
</reference>
<dbReference type="SUPFAM" id="SSF49265">
    <property type="entry name" value="Fibronectin type III"/>
    <property type="match status" value="5"/>
</dbReference>
<dbReference type="STRING" id="8022.A0A060XVR8"/>
<dbReference type="Proteomes" id="UP000193380">
    <property type="component" value="Unassembled WGS sequence"/>
</dbReference>
<dbReference type="InterPro" id="IPR013783">
    <property type="entry name" value="Ig-like_fold"/>
</dbReference>
<dbReference type="Pfam" id="PF00147">
    <property type="entry name" value="Fibrinogen_C"/>
    <property type="match status" value="1"/>
</dbReference>
<feature type="domain" description="Fibronectin type-III" evidence="9">
    <location>
        <begin position="150"/>
        <end position="238"/>
    </location>
</feature>
<dbReference type="PANTHER" id="PTHR46708:SF1">
    <property type="entry name" value="TENASCIN"/>
    <property type="match status" value="1"/>
</dbReference>
<dbReference type="SMART" id="SM00060">
    <property type="entry name" value="FN3"/>
    <property type="match status" value="6"/>
</dbReference>
<keyword evidence="8" id="KW-1133">Transmembrane helix</keyword>
<organism evidence="11 12">
    <name type="scientific">Oncorhynchus mykiss</name>
    <name type="common">Rainbow trout</name>
    <name type="synonym">Salmo gairdneri</name>
    <dbReference type="NCBI Taxonomy" id="8022"/>
    <lineage>
        <taxon>Eukaryota</taxon>
        <taxon>Metazoa</taxon>
        <taxon>Chordata</taxon>
        <taxon>Craniata</taxon>
        <taxon>Vertebrata</taxon>
        <taxon>Euteleostomi</taxon>
        <taxon>Actinopterygii</taxon>
        <taxon>Neopterygii</taxon>
        <taxon>Teleostei</taxon>
        <taxon>Protacanthopterygii</taxon>
        <taxon>Salmoniformes</taxon>
        <taxon>Salmonidae</taxon>
        <taxon>Salmoninae</taxon>
        <taxon>Oncorhynchus</taxon>
    </lineage>
</organism>
<feature type="transmembrane region" description="Helical" evidence="8">
    <location>
        <begin position="112"/>
        <end position="138"/>
    </location>
</feature>
<evidence type="ECO:0000259" key="10">
    <source>
        <dbReference type="PROSITE" id="PS51406"/>
    </source>
</evidence>
<feature type="domain" description="Fibronectin type-III" evidence="9">
    <location>
        <begin position="422"/>
        <end position="511"/>
    </location>
</feature>
<keyword evidence="2" id="KW-0964">Secreted</keyword>
<dbReference type="EMBL" id="FR906157">
    <property type="protein sequence ID" value="CDQ83342.1"/>
    <property type="molecule type" value="Genomic_DNA"/>
</dbReference>
<accession>A0A060XVR8</accession>
<reference evidence="11" key="2">
    <citation type="submission" date="2014-03" db="EMBL/GenBank/DDBJ databases">
        <authorList>
            <person name="Genoscope - CEA"/>
        </authorList>
    </citation>
    <scope>NUCLEOTIDE SEQUENCE</scope>
</reference>
<dbReference type="InterPro" id="IPR050991">
    <property type="entry name" value="ECM_Regulatory_Proteins"/>
</dbReference>
<feature type="transmembrane region" description="Helical" evidence="8">
    <location>
        <begin position="17"/>
        <end position="43"/>
    </location>
</feature>
<feature type="domain" description="Fibronectin type-III" evidence="9">
    <location>
        <begin position="599"/>
        <end position="687"/>
    </location>
</feature>
<dbReference type="InterPro" id="IPR036056">
    <property type="entry name" value="Fibrinogen-like_C"/>
</dbReference>
<evidence type="ECO:0000259" key="9">
    <source>
        <dbReference type="PROSITE" id="PS50853"/>
    </source>
</evidence>
<dbReference type="Gene3D" id="3.90.215.10">
    <property type="entry name" value="Gamma Fibrinogen, chain A, domain 1"/>
    <property type="match status" value="1"/>
</dbReference>
<dbReference type="InterPro" id="IPR036116">
    <property type="entry name" value="FN3_sf"/>
</dbReference>
<evidence type="ECO:0000256" key="5">
    <source>
        <dbReference type="ARBA" id="ARBA00022737"/>
    </source>
</evidence>
<dbReference type="Gene3D" id="2.60.40.10">
    <property type="entry name" value="Immunoglobulins"/>
    <property type="match status" value="6"/>
</dbReference>
<evidence type="ECO:0000256" key="7">
    <source>
        <dbReference type="ARBA" id="ARBA00023180"/>
    </source>
</evidence>
<dbReference type="GO" id="GO:0031175">
    <property type="term" value="P:neuron projection development"/>
    <property type="evidence" value="ECO:0007669"/>
    <property type="project" value="TreeGrafter"/>
</dbReference>
<comment type="subcellular location">
    <subcellularLocation>
        <location evidence="1">Secreted</location>
        <location evidence="1">Extracellular space</location>
        <location evidence="1">Extracellular matrix</location>
    </subcellularLocation>
</comment>
<keyword evidence="7" id="KW-0325">Glycoprotein</keyword>
<protein>
    <recommendedName>
        <fullName evidence="13">Tenascin C</fullName>
    </recommendedName>
</protein>
<name>A0A060XVR8_ONCMY</name>
<dbReference type="GO" id="GO:0030155">
    <property type="term" value="P:regulation of cell adhesion"/>
    <property type="evidence" value="ECO:0007669"/>
    <property type="project" value="TreeGrafter"/>
</dbReference>
<evidence type="ECO:0000256" key="8">
    <source>
        <dbReference type="SAM" id="Phobius"/>
    </source>
</evidence>